<keyword evidence="1" id="KW-0472">Membrane</keyword>
<gene>
    <name evidence="2" type="ORF">EDC63_112109</name>
</gene>
<comment type="caution">
    <text evidence="2">The sequence shown here is derived from an EMBL/GenBank/DDBJ whole genome shotgun (WGS) entry which is preliminary data.</text>
</comment>
<keyword evidence="1" id="KW-0812">Transmembrane</keyword>
<accession>A0A4R3Y253</accession>
<dbReference type="AlphaFoldDB" id="A0A4R3Y253"/>
<organism evidence="2 3">
    <name type="scientific">Sulfurirhabdus autotrophica</name>
    <dbReference type="NCBI Taxonomy" id="1706046"/>
    <lineage>
        <taxon>Bacteria</taxon>
        <taxon>Pseudomonadati</taxon>
        <taxon>Pseudomonadota</taxon>
        <taxon>Betaproteobacteria</taxon>
        <taxon>Nitrosomonadales</taxon>
        <taxon>Sulfuricellaceae</taxon>
        <taxon>Sulfurirhabdus</taxon>
    </lineage>
</organism>
<feature type="transmembrane region" description="Helical" evidence="1">
    <location>
        <begin position="12"/>
        <end position="34"/>
    </location>
</feature>
<keyword evidence="1" id="KW-1133">Transmembrane helix</keyword>
<dbReference type="Proteomes" id="UP000295367">
    <property type="component" value="Unassembled WGS sequence"/>
</dbReference>
<sequence length="44" mass="4850">MQKALKFITNGIVISEVLFLLVPLTLGLLILLFIGGGFKDEVQF</sequence>
<evidence type="ECO:0000256" key="1">
    <source>
        <dbReference type="SAM" id="Phobius"/>
    </source>
</evidence>
<name>A0A4R3Y253_9PROT</name>
<keyword evidence="3" id="KW-1185">Reference proteome</keyword>
<dbReference type="EMBL" id="SMCO01000012">
    <property type="protein sequence ID" value="TCV84344.1"/>
    <property type="molecule type" value="Genomic_DNA"/>
</dbReference>
<reference evidence="2 3" key="1">
    <citation type="submission" date="2019-03" db="EMBL/GenBank/DDBJ databases">
        <title>Genomic Encyclopedia of Type Strains, Phase IV (KMG-IV): sequencing the most valuable type-strain genomes for metagenomic binning, comparative biology and taxonomic classification.</title>
        <authorList>
            <person name="Goeker M."/>
        </authorList>
    </citation>
    <scope>NUCLEOTIDE SEQUENCE [LARGE SCALE GENOMIC DNA]</scope>
    <source>
        <strain evidence="2 3">DSM 100309</strain>
    </source>
</reference>
<evidence type="ECO:0000313" key="2">
    <source>
        <dbReference type="EMBL" id="TCV84344.1"/>
    </source>
</evidence>
<proteinExistence type="predicted"/>
<protein>
    <submittedName>
        <fullName evidence="2">Uncharacterized protein</fullName>
    </submittedName>
</protein>
<evidence type="ECO:0000313" key="3">
    <source>
        <dbReference type="Proteomes" id="UP000295367"/>
    </source>
</evidence>